<evidence type="ECO:0000313" key="2">
    <source>
        <dbReference type="EMBL" id="PJG52035.1"/>
    </source>
</evidence>
<feature type="domain" description="Methyltransferase" evidence="1">
    <location>
        <begin position="81"/>
        <end position="191"/>
    </location>
</feature>
<keyword evidence="3" id="KW-1185">Reference proteome</keyword>
<dbReference type="CDD" id="cd02440">
    <property type="entry name" value="AdoMet_MTases"/>
    <property type="match status" value="1"/>
</dbReference>
<comment type="caution">
    <text evidence="2">The sequence shown here is derived from an EMBL/GenBank/DDBJ whole genome shotgun (WGS) entry which is preliminary data.</text>
</comment>
<organism evidence="2 3">
    <name type="scientific">Bradyrhizobium forestalis</name>
    <dbReference type="NCBI Taxonomy" id="1419263"/>
    <lineage>
        <taxon>Bacteria</taxon>
        <taxon>Pseudomonadati</taxon>
        <taxon>Pseudomonadota</taxon>
        <taxon>Alphaproteobacteria</taxon>
        <taxon>Hyphomicrobiales</taxon>
        <taxon>Nitrobacteraceae</taxon>
        <taxon>Bradyrhizobium</taxon>
    </lineage>
</organism>
<dbReference type="PANTHER" id="PTHR43464:SF83">
    <property type="entry name" value="MALONYL-[ACYL-CARRIER PROTEIN] O-METHYLTRANSFERASE"/>
    <property type="match status" value="1"/>
</dbReference>
<evidence type="ECO:0000313" key="3">
    <source>
        <dbReference type="Proteomes" id="UP000231194"/>
    </source>
</evidence>
<dbReference type="GO" id="GO:0032259">
    <property type="term" value="P:methylation"/>
    <property type="evidence" value="ECO:0007669"/>
    <property type="project" value="UniProtKB-KW"/>
</dbReference>
<dbReference type="SUPFAM" id="SSF53335">
    <property type="entry name" value="S-adenosyl-L-methionine-dependent methyltransferases"/>
    <property type="match status" value="1"/>
</dbReference>
<dbReference type="AlphaFoldDB" id="A0A2M8R2K0"/>
<reference evidence="2 3" key="1">
    <citation type="submission" date="2017-11" db="EMBL/GenBank/DDBJ databases">
        <title>Bradyrhizobium forestalis sp. nov., an efficient nitrogen-fixing bacterium isolated from nodules of forest legume species in the Amazon.</title>
        <authorList>
            <person name="Costa E.M."/>
            <person name="Guimaraes A."/>
            <person name="Carvalho T.S."/>
            <person name="Rodrigues T.L."/>
            <person name="Ribeiro P.R.A."/>
            <person name="Lebbe L."/>
            <person name="Willems A."/>
            <person name="Moreira F.M.S."/>
        </authorList>
    </citation>
    <scope>NUCLEOTIDE SEQUENCE [LARGE SCALE GENOMIC DNA]</scope>
    <source>
        <strain evidence="2 3">INPA54B</strain>
    </source>
</reference>
<dbReference type="Pfam" id="PF13847">
    <property type="entry name" value="Methyltransf_31"/>
    <property type="match status" value="1"/>
</dbReference>
<keyword evidence="2" id="KW-0808">Transferase</keyword>
<accession>A0A2M8R2K0</accession>
<gene>
    <name evidence="2" type="ORF">CVM73_28090</name>
</gene>
<evidence type="ECO:0000259" key="1">
    <source>
        <dbReference type="Pfam" id="PF13847"/>
    </source>
</evidence>
<dbReference type="RefSeq" id="WP_100235019.1">
    <property type="nucleotide sequence ID" value="NZ_PGVG01000029.1"/>
</dbReference>
<dbReference type="InterPro" id="IPR029063">
    <property type="entry name" value="SAM-dependent_MTases_sf"/>
</dbReference>
<dbReference type="EMBL" id="PGVG01000029">
    <property type="protein sequence ID" value="PJG52035.1"/>
    <property type="molecule type" value="Genomic_DNA"/>
</dbReference>
<dbReference type="GO" id="GO:0008168">
    <property type="term" value="F:methyltransferase activity"/>
    <property type="evidence" value="ECO:0007669"/>
    <property type="project" value="UniProtKB-KW"/>
</dbReference>
<name>A0A2M8R2K0_9BRAD</name>
<proteinExistence type="predicted"/>
<sequence>MMESEGSMGRLLNIVTPLHTATKRDYMGRMNDDKIGCSLKAREYEADYWDGDRRFGYGGYRFIEGRWAPVAKALIETYGLKDGSSVLDVGCGKGFLLYEMQKILPGLKVVGFDISKHGLANSHEQVRPYLFNYRAQDVYPYGDDSFDLVISLGTLHNLRLYELEAALKQIERVGKNKYVMVEGYRNVAELHNLECWALTAESILHTSEWIWLYGKLGYTGDYEFIYFE</sequence>
<dbReference type="OrthoDB" id="9808140at2"/>
<dbReference type="InterPro" id="IPR025714">
    <property type="entry name" value="Methyltranfer_dom"/>
</dbReference>
<dbReference type="PANTHER" id="PTHR43464">
    <property type="entry name" value="METHYLTRANSFERASE"/>
    <property type="match status" value="1"/>
</dbReference>
<dbReference type="Proteomes" id="UP000231194">
    <property type="component" value="Unassembled WGS sequence"/>
</dbReference>
<protein>
    <submittedName>
        <fullName evidence="2">SAM-dependent methyltransferase</fullName>
    </submittedName>
</protein>
<dbReference type="Gene3D" id="3.40.50.150">
    <property type="entry name" value="Vaccinia Virus protein VP39"/>
    <property type="match status" value="1"/>
</dbReference>
<keyword evidence="2" id="KW-0489">Methyltransferase</keyword>